<proteinExistence type="predicted"/>
<dbReference type="InterPro" id="IPR034457">
    <property type="entry name" value="Organic_radical-activating"/>
</dbReference>
<gene>
    <name evidence="8" type="ORF">ACFQPS_19705</name>
</gene>
<dbReference type="PANTHER" id="PTHR30352:SF13">
    <property type="entry name" value="GLYCYL-RADICAL ENZYME ACTIVATING ENZYME YJJW-RELATED"/>
    <property type="match status" value="1"/>
</dbReference>
<dbReference type="SFLD" id="SFLDG01094">
    <property type="entry name" value="Uncharacterised_Radical_SAM_Su"/>
    <property type="match status" value="1"/>
</dbReference>
<dbReference type="NCBIfam" id="TIGR02495">
    <property type="entry name" value="NrdG2"/>
    <property type="match status" value="1"/>
</dbReference>
<dbReference type="SFLD" id="SFLDS00029">
    <property type="entry name" value="Radical_SAM"/>
    <property type="match status" value="1"/>
</dbReference>
<evidence type="ECO:0000256" key="3">
    <source>
        <dbReference type="ARBA" id="ARBA00022691"/>
    </source>
</evidence>
<evidence type="ECO:0000256" key="1">
    <source>
        <dbReference type="ARBA" id="ARBA00001966"/>
    </source>
</evidence>
<evidence type="ECO:0000256" key="6">
    <source>
        <dbReference type="ARBA" id="ARBA00023014"/>
    </source>
</evidence>
<evidence type="ECO:0000256" key="4">
    <source>
        <dbReference type="ARBA" id="ARBA00022723"/>
    </source>
</evidence>
<dbReference type="CDD" id="cd01335">
    <property type="entry name" value="Radical_SAM"/>
    <property type="match status" value="1"/>
</dbReference>
<feature type="domain" description="Radical SAM core" evidence="7">
    <location>
        <begin position="17"/>
        <end position="217"/>
    </location>
</feature>
<dbReference type="InterPro" id="IPR012840">
    <property type="entry name" value="NrdG2"/>
</dbReference>
<dbReference type="Pfam" id="PF04055">
    <property type="entry name" value="Radical_SAM"/>
    <property type="match status" value="1"/>
</dbReference>
<evidence type="ECO:0000313" key="8">
    <source>
        <dbReference type="EMBL" id="MFC7335404.1"/>
    </source>
</evidence>
<evidence type="ECO:0000259" key="7">
    <source>
        <dbReference type="PROSITE" id="PS51918"/>
    </source>
</evidence>
<evidence type="ECO:0000256" key="5">
    <source>
        <dbReference type="ARBA" id="ARBA00023004"/>
    </source>
</evidence>
<dbReference type="Proteomes" id="UP001596456">
    <property type="component" value="Unassembled WGS sequence"/>
</dbReference>
<organism evidence="8 9">
    <name type="scientific">Rhodocista pekingensis</name>
    <dbReference type="NCBI Taxonomy" id="201185"/>
    <lineage>
        <taxon>Bacteria</taxon>
        <taxon>Pseudomonadati</taxon>
        <taxon>Pseudomonadota</taxon>
        <taxon>Alphaproteobacteria</taxon>
        <taxon>Rhodospirillales</taxon>
        <taxon>Azospirillaceae</taxon>
        <taxon>Rhodocista</taxon>
    </lineage>
</organism>
<comment type="cofactor">
    <cofactor evidence="1">
        <name>[4Fe-4S] cluster</name>
        <dbReference type="ChEBI" id="CHEBI:49883"/>
    </cofactor>
</comment>
<keyword evidence="4" id="KW-0479">Metal-binding</keyword>
<sequence>MADLRVGGLSRLSTCDWPGDLVATVFCQGCPWACPYCHNPDLLPPRGQRELPWGQVLAFLEGRRGLLDGVVFSGGEATLQAALPDAMRTVRGMGFRIGLHTGGPYPERLADLLPLLDWVGFDVKAPFAEYERITGAPGSGERARESLRLLLDAGIACDVRTTVHPRLLDAAALERLRADLDALGVRQHRLQPFRATGCRPDQLARLSGDAPCAARPA</sequence>
<accession>A0ABW2L287</accession>
<keyword evidence="3" id="KW-0949">S-adenosyl-L-methionine</keyword>
<dbReference type="InterPro" id="IPR013785">
    <property type="entry name" value="Aldolase_TIM"/>
</dbReference>
<evidence type="ECO:0000256" key="2">
    <source>
        <dbReference type="ARBA" id="ARBA00022485"/>
    </source>
</evidence>
<dbReference type="PROSITE" id="PS51918">
    <property type="entry name" value="RADICAL_SAM"/>
    <property type="match status" value="1"/>
</dbReference>
<protein>
    <submittedName>
        <fullName evidence="8">Anaerobic ribonucleoside-triphosphate reductase activating protein</fullName>
    </submittedName>
</protein>
<keyword evidence="5" id="KW-0408">Iron</keyword>
<dbReference type="RefSeq" id="WP_377361006.1">
    <property type="nucleotide sequence ID" value="NZ_JBHTCM010000028.1"/>
</dbReference>
<dbReference type="InterPro" id="IPR007197">
    <property type="entry name" value="rSAM"/>
</dbReference>
<keyword evidence="9" id="KW-1185">Reference proteome</keyword>
<dbReference type="SUPFAM" id="SSF102114">
    <property type="entry name" value="Radical SAM enzymes"/>
    <property type="match status" value="1"/>
</dbReference>
<dbReference type="EMBL" id="JBHTCM010000028">
    <property type="protein sequence ID" value="MFC7335404.1"/>
    <property type="molecule type" value="Genomic_DNA"/>
</dbReference>
<dbReference type="Gene3D" id="3.20.20.70">
    <property type="entry name" value="Aldolase class I"/>
    <property type="match status" value="1"/>
</dbReference>
<keyword evidence="6" id="KW-0411">Iron-sulfur</keyword>
<dbReference type="PANTHER" id="PTHR30352">
    <property type="entry name" value="PYRUVATE FORMATE-LYASE-ACTIVATING ENZYME"/>
    <property type="match status" value="1"/>
</dbReference>
<comment type="caution">
    <text evidence="8">The sequence shown here is derived from an EMBL/GenBank/DDBJ whole genome shotgun (WGS) entry which is preliminary data.</text>
</comment>
<reference evidence="9" key="1">
    <citation type="journal article" date="2019" name="Int. J. Syst. Evol. Microbiol.">
        <title>The Global Catalogue of Microorganisms (GCM) 10K type strain sequencing project: providing services to taxonomists for standard genome sequencing and annotation.</title>
        <authorList>
            <consortium name="The Broad Institute Genomics Platform"/>
            <consortium name="The Broad Institute Genome Sequencing Center for Infectious Disease"/>
            <person name="Wu L."/>
            <person name="Ma J."/>
        </authorList>
    </citation>
    <scope>NUCLEOTIDE SEQUENCE [LARGE SCALE GENOMIC DNA]</scope>
    <source>
        <strain evidence="9">CGMCC 1.16275</strain>
    </source>
</reference>
<keyword evidence="2" id="KW-0004">4Fe-4S</keyword>
<evidence type="ECO:0000313" key="9">
    <source>
        <dbReference type="Proteomes" id="UP001596456"/>
    </source>
</evidence>
<dbReference type="InterPro" id="IPR058240">
    <property type="entry name" value="rSAM_sf"/>
</dbReference>
<name>A0ABW2L287_9PROT</name>